<dbReference type="RefSeq" id="WP_377731593.1">
    <property type="nucleotide sequence ID" value="NZ_JBHSVP010000001.1"/>
</dbReference>
<name>A0ABT8DC12_9RHOB</name>
<accession>A0ABT8DC12</accession>
<proteinExistence type="predicted"/>
<reference evidence="3" key="1">
    <citation type="journal article" date="2019" name="Int. J. Syst. Evol. Microbiol.">
        <title>The Global Catalogue of Microorganisms (GCM) 10K type strain sequencing project: providing services to taxonomists for standard genome sequencing and annotation.</title>
        <authorList>
            <consortium name="The Broad Institute Genomics Platform"/>
            <consortium name="The Broad Institute Genome Sequencing Center for Infectious Disease"/>
            <person name="Wu L."/>
            <person name="Ma J."/>
        </authorList>
    </citation>
    <scope>NUCLEOTIDE SEQUENCE [LARGE SCALE GENOMIC DNA]</scope>
    <source>
        <strain evidence="3">CECT 8482</strain>
    </source>
</reference>
<dbReference type="Pfam" id="PF22262">
    <property type="entry name" value="DUF6950"/>
    <property type="match status" value="1"/>
</dbReference>
<keyword evidence="3" id="KW-1185">Reference proteome</keyword>
<feature type="domain" description="DUF6950" evidence="1">
    <location>
        <begin position="3"/>
        <end position="121"/>
    </location>
</feature>
<dbReference type="EMBL" id="JAUFRC010000001">
    <property type="protein sequence ID" value="MDN3713453.1"/>
    <property type="molecule type" value="Genomic_DNA"/>
</dbReference>
<organism evidence="2 3">
    <name type="scientific">Paracoccus cavernae</name>
    <dbReference type="NCBI Taxonomy" id="1571207"/>
    <lineage>
        <taxon>Bacteria</taxon>
        <taxon>Pseudomonadati</taxon>
        <taxon>Pseudomonadota</taxon>
        <taxon>Alphaproteobacteria</taxon>
        <taxon>Rhodobacterales</taxon>
        <taxon>Paracoccaceae</taxon>
        <taxon>Paracoccus</taxon>
    </lineage>
</organism>
<gene>
    <name evidence="2" type="ORF">QWZ10_20005</name>
</gene>
<dbReference type="InterPro" id="IPR053802">
    <property type="entry name" value="DUF6950"/>
</dbReference>
<evidence type="ECO:0000259" key="1">
    <source>
        <dbReference type="Pfam" id="PF22262"/>
    </source>
</evidence>
<comment type="caution">
    <text evidence="2">The sequence shown here is derived from an EMBL/GenBank/DDBJ whole genome shotgun (WGS) entry which is preliminary data.</text>
</comment>
<protein>
    <recommendedName>
        <fullName evidence="1">DUF6950 domain-containing protein</fullName>
    </recommendedName>
</protein>
<evidence type="ECO:0000313" key="3">
    <source>
        <dbReference type="Proteomes" id="UP001243846"/>
    </source>
</evidence>
<dbReference type="Proteomes" id="UP001243846">
    <property type="component" value="Unassembled WGS sequence"/>
</dbReference>
<evidence type="ECO:0000313" key="2">
    <source>
        <dbReference type="EMBL" id="MDN3713453.1"/>
    </source>
</evidence>
<sequence length="122" mass="13379">MAAQLGDYILRTWHLPWSWGSVDCTIWVADWCVAHWGIDPADGWRGTYSSEAEMRGLTGGDLVGFLDRECCLPVRGAARDGDVGVIAVAGHRVAAIRHGGKWAFRKPHGVGIVRARALRIWG</sequence>